<dbReference type="GO" id="GO:0042162">
    <property type="term" value="F:telomeric DNA binding"/>
    <property type="evidence" value="ECO:0007669"/>
    <property type="project" value="InterPro"/>
</dbReference>
<dbReference type="InterPro" id="IPR005161">
    <property type="entry name" value="Ku_N"/>
</dbReference>
<dbReference type="GO" id="GO:0005524">
    <property type="term" value="F:ATP binding"/>
    <property type="evidence" value="ECO:0007669"/>
    <property type="project" value="UniProtKB-KW"/>
</dbReference>
<evidence type="ECO:0000256" key="11">
    <source>
        <dbReference type="ARBA" id="ARBA00023242"/>
    </source>
</evidence>
<evidence type="ECO:0000256" key="2">
    <source>
        <dbReference type="ARBA" id="ARBA00005240"/>
    </source>
</evidence>
<dbReference type="Pfam" id="PF03731">
    <property type="entry name" value="Ku_N"/>
    <property type="match status" value="1"/>
</dbReference>
<evidence type="ECO:0000256" key="7">
    <source>
        <dbReference type="ARBA" id="ARBA00022840"/>
    </source>
</evidence>
<keyword evidence="11" id="KW-0539">Nucleus</keyword>
<keyword evidence="5" id="KW-0378">Hydrolase</keyword>
<dbReference type="Gene3D" id="2.40.290.10">
    <property type="match status" value="1"/>
</dbReference>
<keyword evidence="14" id="KW-1185">Reference proteome</keyword>
<dbReference type="Proteomes" id="UP001151699">
    <property type="component" value="Chromosome C"/>
</dbReference>
<keyword evidence="10" id="KW-0234">DNA repair</keyword>
<dbReference type="Pfam" id="PF02735">
    <property type="entry name" value="Ku"/>
    <property type="match status" value="1"/>
</dbReference>
<dbReference type="InterPro" id="IPR047087">
    <property type="entry name" value="KU70_core_dom"/>
</dbReference>
<dbReference type="EMBL" id="WJQU01000004">
    <property type="protein sequence ID" value="KAJ6635353.1"/>
    <property type="molecule type" value="Genomic_DNA"/>
</dbReference>
<dbReference type="AlphaFoldDB" id="A0A9Q0RWY8"/>
<dbReference type="GO" id="GO:0003690">
    <property type="term" value="F:double-stranded DNA binding"/>
    <property type="evidence" value="ECO:0007669"/>
    <property type="project" value="TreeGrafter"/>
</dbReference>
<protein>
    <submittedName>
        <fullName evidence="13">ATP-dependent DNA helicase 2 subunit 1</fullName>
    </submittedName>
</protein>
<dbReference type="PANTHER" id="PTHR12604">
    <property type="entry name" value="KU AUTOANTIGEN DNA HELICASE"/>
    <property type="match status" value="1"/>
</dbReference>
<dbReference type="GO" id="GO:0006303">
    <property type="term" value="P:double-strand break repair via nonhomologous end joining"/>
    <property type="evidence" value="ECO:0007669"/>
    <property type="project" value="InterPro"/>
</dbReference>
<evidence type="ECO:0000256" key="9">
    <source>
        <dbReference type="ARBA" id="ARBA00023172"/>
    </source>
</evidence>
<keyword evidence="6 13" id="KW-0347">Helicase</keyword>
<dbReference type="Gene3D" id="3.40.50.410">
    <property type="entry name" value="von Willebrand factor, type A domain"/>
    <property type="match status" value="1"/>
</dbReference>
<evidence type="ECO:0000313" key="14">
    <source>
        <dbReference type="Proteomes" id="UP001151699"/>
    </source>
</evidence>
<evidence type="ECO:0000256" key="4">
    <source>
        <dbReference type="ARBA" id="ARBA00022763"/>
    </source>
</evidence>
<proteinExistence type="inferred from homology"/>
<dbReference type="NCBIfam" id="TIGR00578">
    <property type="entry name" value="ku70"/>
    <property type="match status" value="1"/>
</dbReference>
<evidence type="ECO:0000256" key="8">
    <source>
        <dbReference type="ARBA" id="ARBA00023125"/>
    </source>
</evidence>
<name>A0A9Q0RWY8_9DIPT</name>
<evidence type="ECO:0000256" key="1">
    <source>
        <dbReference type="ARBA" id="ARBA00004123"/>
    </source>
</evidence>
<dbReference type="SUPFAM" id="SSF53300">
    <property type="entry name" value="vWA-like"/>
    <property type="match status" value="1"/>
</dbReference>
<dbReference type="SUPFAM" id="SSF100939">
    <property type="entry name" value="SPOC domain-like"/>
    <property type="match status" value="1"/>
</dbReference>
<dbReference type="InterPro" id="IPR036465">
    <property type="entry name" value="vWFA_dom_sf"/>
</dbReference>
<dbReference type="GO" id="GO:0003684">
    <property type="term" value="F:damaged DNA binding"/>
    <property type="evidence" value="ECO:0007669"/>
    <property type="project" value="InterPro"/>
</dbReference>
<comment type="similarity">
    <text evidence="2">Belongs to the ku70 family.</text>
</comment>
<dbReference type="GO" id="GO:0003678">
    <property type="term" value="F:DNA helicase activity"/>
    <property type="evidence" value="ECO:0007669"/>
    <property type="project" value="InterPro"/>
</dbReference>
<dbReference type="GO" id="GO:0000723">
    <property type="term" value="P:telomere maintenance"/>
    <property type="evidence" value="ECO:0007669"/>
    <property type="project" value="InterPro"/>
</dbReference>
<dbReference type="InterPro" id="IPR006165">
    <property type="entry name" value="Ku70"/>
</dbReference>
<dbReference type="InterPro" id="IPR005160">
    <property type="entry name" value="Ku_C"/>
</dbReference>
<evidence type="ECO:0000259" key="12">
    <source>
        <dbReference type="SMART" id="SM00559"/>
    </source>
</evidence>
<feature type="domain" description="Ku" evidence="12">
    <location>
        <begin position="313"/>
        <end position="454"/>
    </location>
</feature>
<gene>
    <name evidence="13" type="primary">Irbp</name>
    <name evidence="13" type="ORF">Bhyg_13938</name>
</gene>
<dbReference type="InterPro" id="IPR027388">
    <property type="entry name" value="Ku70_bridge/pillars_dom_sf"/>
</dbReference>
<dbReference type="Gene3D" id="1.10.1600.10">
    <property type="match status" value="1"/>
</dbReference>
<keyword evidence="3" id="KW-0547">Nucleotide-binding</keyword>
<evidence type="ECO:0000256" key="10">
    <source>
        <dbReference type="ARBA" id="ARBA00023204"/>
    </source>
</evidence>
<evidence type="ECO:0000256" key="3">
    <source>
        <dbReference type="ARBA" id="ARBA00022741"/>
    </source>
</evidence>
<dbReference type="CDD" id="cd00788">
    <property type="entry name" value="KU70"/>
    <property type="match status" value="1"/>
</dbReference>
<keyword evidence="4" id="KW-0227">DNA damage</keyword>
<dbReference type="InterPro" id="IPR006164">
    <property type="entry name" value="DNA_bd_Ku70/Ku80"/>
</dbReference>
<dbReference type="OrthoDB" id="3249161at2759"/>
<evidence type="ECO:0000256" key="5">
    <source>
        <dbReference type="ARBA" id="ARBA00022801"/>
    </source>
</evidence>
<dbReference type="GO" id="GO:0006310">
    <property type="term" value="P:DNA recombination"/>
    <property type="evidence" value="ECO:0007669"/>
    <property type="project" value="UniProtKB-KW"/>
</dbReference>
<organism evidence="13 14">
    <name type="scientific">Pseudolycoriella hygida</name>
    <dbReference type="NCBI Taxonomy" id="35572"/>
    <lineage>
        <taxon>Eukaryota</taxon>
        <taxon>Metazoa</taxon>
        <taxon>Ecdysozoa</taxon>
        <taxon>Arthropoda</taxon>
        <taxon>Hexapoda</taxon>
        <taxon>Insecta</taxon>
        <taxon>Pterygota</taxon>
        <taxon>Neoptera</taxon>
        <taxon>Endopterygota</taxon>
        <taxon>Diptera</taxon>
        <taxon>Nematocera</taxon>
        <taxon>Sciaroidea</taxon>
        <taxon>Sciaridae</taxon>
        <taxon>Pseudolycoriella</taxon>
    </lineage>
</organism>
<dbReference type="PANTHER" id="PTHR12604:SF2">
    <property type="entry name" value="X-RAY REPAIR CROSS-COMPLEMENTING PROTEIN 6"/>
    <property type="match status" value="1"/>
</dbReference>
<dbReference type="GO" id="GO:0043564">
    <property type="term" value="C:Ku70:Ku80 complex"/>
    <property type="evidence" value="ECO:0007669"/>
    <property type="project" value="InterPro"/>
</dbReference>
<accession>A0A9Q0RWY8</accession>
<keyword evidence="7" id="KW-0067">ATP-binding</keyword>
<dbReference type="SMART" id="SM00559">
    <property type="entry name" value="Ku78"/>
    <property type="match status" value="1"/>
</dbReference>
<dbReference type="Pfam" id="PF03730">
    <property type="entry name" value="Ku_C"/>
    <property type="match status" value="1"/>
</dbReference>
<reference evidence="13" key="1">
    <citation type="submission" date="2022-07" db="EMBL/GenBank/DDBJ databases">
        <authorList>
            <person name="Trinca V."/>
            <person name="Uliana J.V.C."/>
            <person name="Torres T.T."/>
            <person name="Ward R.J."/>
            <person name="Monesi N."/>
        </authorList>
    </citation>
    <scope>NUCLEOTIDE SEQUENCE</scope>
    <source>
        <strain evidence="13">HSMRA1968</strain>
        <tissue evidence="13">Whole embryos</tissue>
    </source>
</reference>
<evidence type="ECO:0000256" key="6">
    <source>
        <dbReference type="ARBA" id="ARBA00022806"/>
    </source>
</evidence>
<comment type="caution">
    <text evidence="13">The sequence shown here is derived from an EMBL/GenBank/DDBJ whole genome shotgun (WGS) entry which is preliminary data.</text>
</comment>
<dbReference type="Gene3D" id="4.10.970.10">
    <property type="entry name" value="Ku70, bridge and pillars"/>
    <property type="match status" value="1"/>
</dbReference>
<keyword evidence="8" id="KW-0238">DNA-binding</keyword>
<evidence type="ECO:0000313" key="13">
    <source>
        <dbReference type="EMBL" id="KAJ6635353.1"/>
    </source>
</evidence>
<sequence length="753" mass="84925">MSSFWNPDEADQDIEEEFGSFSVGRDGVLFLVDAATITNDDDQFRNCLSLIETTMMNRIIRSDKDLIGVVFYNTQFSPAPQAEQTDIEAMVVAPKNTAIFMHLSTMSKDTISYMKHFRDSDDFFDFKNRYGSVTSESFVEVLWLCSRIFMRCGYKLKQSNIILFTNNDQPYPDPSSELDKCLIRGKDLRDLGVHIMLVPMVDDGFDVNKFFREFICNVNDLDAETYEFKSPSEQRDELSSRAFHQDYRSSCLRYFHLTIGNGLAVGCGLYAFAKDFKEPKRVHLLSSTNEIVVSRRSIMAGRLDEETMETQFDKRLLPGEQRKVQEVGGQRIIFTPDELTKVKAMVEPGMRLLGFKPMSQLPPYCAMKSCRFVFPSEKSIKGSTKLFRALWEKCIEKDKFAMCVFAQIRKVAPRYVALVPQQRESMGSDGFRVLYLPMQTDIRTLDIFQSQVPELTAAEIDTMKKMIKKLKFTYKLDTFENPSQRTFFANLEALVFEQKEEMTEDNTLPDTNLQDSQIQSLVDELTEIFGRDAAVATKRPYSAKGGDPSAKVQKVSIGRDEIISAITSNNISRVTVAQLREFLTSEGLTGVTKLTKPGLIEMIQKLFHSISVQKCKTSLHRVIKNDALTITVTLLFANGTNNPNIKVPNIGAPSKPNANIVACITFPMNPDTIAAKMQRIPEITDITLSNLKACRSVSFGQTYGLITSSYTTAVREFIPDETVDNEAENIPATNIPGIPGIEPIVSMTKSGNN</sequence>
<keyword evidence="9" id="KW-0233">DNA recombination</keyword>
<dbReference type="InterPro" id="IPR016194">
    <property type="entry name" value="SPOC-like_C_dom_sf"/>
</dbReference>
<comment type="subcellular location">
    <subcellularLocation>
        <location evidence="1">Nucleus</location>
    </subcellularLocation>
</comment>
<dbReference type="GO" id="GO:0016787">
    <property type="term" value="F:hydrolase activity"/>
    <property type="evidence" value="ECO:0007669"/>
    <property type="project" value="UniProtKB-KW"/>
</dbReference>